<reference evidence="2 3" key="1">
    <citation type="journal article" date="2019" name="Int. J. Syst. Evol. Microbiol.">
        <title>The Global Catalogue of Microorganisms (GCM) 10K type strain sequencing project: providing services to taxonomists for standard genome sequencing and annotation.</title>
        <authorList>
            <consortium name="The Broad Institute Genomics Platform"/>
            <consortium name="The Broad Institute Genome Sequencing Center for Infectious Disease"/>
            <person name="Wu L."/>
            <person name="Ma J."/>
        </authorList>
    </citation>
    <scope>NUCLEOTIDE SEQUENCE [LARGE SCALE GENOMIC DNA]</scope>
    <source>
        <strain evidence="2 3">JCM 19585</strain>
    </source>
</reference>
<gene>
    <name evidence="2" type="ORF">GCM10009037_27370</name>
</gene>
<dbReference type="InterPro" id="IPR018720">
    <property type="entry name" value="DUF2249"/>
</dbReference>
<evidence type="ECO:0000313" key="2">
    <source>
        <dbReference type="EMBL" id="GGL42361.1"/>
    </source>
</evidence>
<dbReference type="Proteomes" id="UP000628840">
    <property type="component" value="Unassembled WGS sequence"/>
</dbReference>
<dbReference type="Pfam" id="PF10006">
    <property type="entry name" value="DUF2249"/>
    <property type="match status" value="1"/>
</dbReference>
<dbReference type="AlphaFoldDB" id="A0A830F5X2"/>
<keyword evidence="3" id="KW-1185">Reference proteome</keyword>
<evidence type="ECO:0000259" key="1">
    <source>
        <dbReference type="Pfam" id="PF10006"/>
    </source>
</evidence>
<feature type="domain" description="DUF2249" evidence="1">
    <location>
        <begin position="7"/>
        <end position="72"/>
    </location>
</feature>
<dbReference type="RefSeq" id="WP_188884242.1">
    <property type="nucleotide sequence ID" value="NZ_BMPF01000005.1"/>
</dbReference>
<organism evidence="2 3">
    <name type="scientific">Halarchaeum grantii</name>
    <dbReference type="NCBI Taxonomy" id="1193105"/>
    <lineage>
        <taxon>Archaea</taxon>
        <taxon>Methanobacteriati</taxon>
        <taxon>Methanobacteriota</taxon>
        <taxon>Stenosarchaea group</taxon>
        <taxon>Halobacteria</taxon>
        <taxon>Halobacteriales</taxon>
        <taxon>Halobacteriaceae</taxon>
    </lineage>
</organism>
<name>A0A830F5X2_9EURY</name>
<dbReference type="EMBL" id="BMPF01000005">
    <property type="protein sequence ID" value="GGL42361.1"/>
    <property type="molecule type" value="Genomic_DNA"/>
</dbReference>
<sequence>MPPTERVLDVREHDGEPFDTITDALDDLSDEDSLRLVNSFEPVPLYGVLESRGFTHETEQVGEDEWHVHIEHEG</sequence>
<protein>
    <recommendedName>
        <fullName evidence="1">DUF2249 domain-containing protein</fullName>
    </recommendedName>
</protein>
<dbReference type="OrthoDB" id="281801at2157"/>
<evidence type="ECO:0000313" key="3">
    <source>
        <dbReference type="Proteomes" id="UP000628840"/>
    </source>
</evidence>
<comment type="caution">
    <text evidence="2">The sequence shown here is derived from an EMBL/GenBank/DDBJ whole genome shotgun (WGS) entry which is preliminary data.</text>
</comment>
<proteinExistence type="predicted"/>
<accession>A0A830F5X2</accession>